<reference evidence="10" key="1">
    <citation type="journal article" date="2014" name="Int. J. Syst. Evol. Microbiol.">
        <title>Complete genome sequence of Corynebacterium casei LMG S-19264T (=DSM 44701T), isolated from a smear-ripened cheese.</title>
        <authorList>
            <consortium name="US DOE Joint Genome Institute (JGI-PGF)"/>
            <person name="Walter F."/>
            <person name="Albersmeier A."/>
            <person name="Kalinowski J."/>
            <person name="Ruckert C."/>
        </authorList>
    </citation>
    <scope>NUCLEOTIDE SEQUENCE</scope>
    <source>
        <strain evidence="10">KCTC 12988</strain>
    </source>
</reference>
<evidence type="ECO:0000256" key="1">
    <source>
        <dbReference type="ARBA" id="ARBA00000971"/>
    </source>
</evidence>
<dbReference type="PANTHER" id="PTHR43811:SF19">
    <property type="entry name" value="39 KDA FK506-BINDING NUCLEAR PROTEIN"/>
    <property type="match status" value="1"/>
</dbReference>
<keyword evidence="5 6" id="KW-0413">Isomerase</keyword>
<dbReference type="GO" id="GO:0003755">
    <property type="term" value="F:peptidyl-prolyl cis-trans isomerase activity"/>
    <property type="evidence" value="ECO:0007669"/>
    <property type="project" value="UniProtKB-UniRule"/>
</dbReference>
<comment type="catalytic activity">
    <reaction evidence="1 6 7">
        <text>[protein]-peptidylproline (omega=180) = [protein]-peptidylproline (omega=0)</text>
        <dbReference type="Rhea" id="RHEA:16237"/>
        <dbReference type="Rhea" id="RHEA-COMP:10747"/>
        <dbReference type="Rhea" id="RHEA-COMP:10748"/>
        <dbReference type="ChEBI" id="CHEBI:83833"/>
        <dbReference type="ChEBI" id="CHEBI:83834"/>
        <dbReference type="EC" id="5.2.1.8"/>
    </reaction>
</comment>
<evidence type="ECO:0000256" key="4">
    <source>
        <dbReference type="ARBA" id="ARBA00023110"/>
    </source>
</evidence>
<keyword evidence="11" id="KW-1185">Reference proteome</keyword>
<sequence length="236" mass="25405">MKSFLTAGLMVAAFSPLCLAEEVKLETDNQKVSYLIGRNIAESMKADGLELDFDILFAGMKEAAAGTESKIAEADAQAVMMKFQGEMQAKAQAQAAEQQKEAEAAAQVNIEAGKKFLAENKKREEVTETESGLQYEVLTAAEGDKPAATDTVKVHYHGTLLDGTVFDSSVDRGTPIDFPLNGVIKGWTEGVQLMPVGSKYKFYIPSDLAYGNRGSGPKIGPGETLVFEVELLEIAK</sequence>
<evidence type="ECO:0000313" key="10">
    <source>
        <dbReference type="EMBL" id="GHC41611.1"/>
    </source>
</evidence>
<keyword evidence="3 8" id="KW-0732">Signal</keyword>
<dbReference type="GO" id="GO:0006457">
    <property type="term" value="P:protein folding"/>
    <property type="evidence" value="ECO:0007669"/>
    <property type="project" value="InterPro"/>
</dbReference>
<dbReference type="EC" id="5.2.1.8" evidence="7"/>
<evidence type="ECO:0000256" key="7">
    <source>
        <dbReference type="RuleBase" id="RU003915"/>
    </source>
</evidence>
<evidence type="ECO:0000256" key="8">
    <source>
        <dbReference type="SAM" id="SignalP"/>
    </source>
</evidence>
<evidence type="ECO:0000256" key="5">
    <source>
        <dbReference type="ARBA" id="ARBA00023235"/>
    </source>
</evidence>
<dbReference type="FunFam" id="3.10.50.40:FF:000045">
    <property type="entry name" value="Peptidyl-prolyl cis-trans isomerase"/>
    <property type="match status" value="1"/>
</dbReference>
<feature type="domain" description="PPIase FKBP-type" evidence="9">
    <location>
        <begin position="149"/>
        <end position="235"/>
    </location>
</feature>
<protein>
    <recommendedName>
        <fullName evidence="7">Peptidyl-prolyl cis-trans isomerase</fullName>
        <ecNumber evidence="7">5.2.1.8</ecNumber>
    </recommendedName>
</protein>
<dbReference type="PANTHER" id="PTHR43811">
    <property type="entry name" value="FKBP-TYPE PEPTIDYL-PROLYL CIS-TRANS ISOMERASE FKPA"/>
    <property type="match status" value="1"/>
</dbReference>
<dbReference type="PROSITE" id="PS50059">
    <property type="entry name" value="FKBP_PPIASE"/>
    <property type="match status" value="1"/>
</dbReference>
<dbReference type="Pfam" id="PF00254">
    <property type="entry name" value="FKBP_C"/>
    <property type="match status" value="1"/>
</dbReference>
<proteinExistence type="inferred from homology"/>
<dbReference type="InterPro" id="IPR046357">
    <property type="entry name" value="PPIase_dom_sf"/>
</dbReference>
<evidence type="ECO:0000256" key="3">
    <source>
        <dbReference type="ARBA" id="ARBA00022729"/>
    </source>
</evidence>
<feature type="signal peptide" evidence="8">
    <location>
        <begin position="1"/>
        <end position="20"/>
    </location>
</feature>
<evidence type="ECO:0000256" key="2">
    <source>
        <dbReference type="ARBA" id="ARBA00006577"/>
    </source>
</evidence>
<dbReference type="InterPro" id="IPR036944">
    <property type="entry name" value="PPIase_FKBP_N_sf"/>
</dbReference>
<dbReference type="Pfam" id="PF01346">
    <property type="entry name" value="FKBP_N"/>
    <property type="match status" value="1"/>
</dbReference>
<dbReference type="InterPro" id="IPR000774">
    <property type="entry name" value="PPIase_FKBP_N"/>
</dbReference>
<dbReference type="SUPFAM" id="SSF54534">
    <property type="entry name" value="FKBP-like"/>
    <property type="match status" value="1"/>
</dbReference>
<reference evidence="10" key="2">
    <citation type="submission" date="2020-09" db="EMBL/GenBank/DDBJ databases">
        <authorList>
            <person name="Sun Q."/>
            <person name="Kim S."/>
        </authorList>
    </citation>
    <scope>NUCLEOTIDE SEQUENCE</scope>
    <source>
        <strain evidence="10">KCTC 12988</strain>
    </source>
</reference>
<evidence type="ECO:0000256" key="6">
    <source>
        <dbReference type="PROSITE-ProRule" id="PRU00277"/>
    </source>
</evidence>
<dbReference type="Gene3D" id="1.10.287.460">
    <property type="entry name" value="Peptidyl-prolyl cis-trans isomerase, FKBP-type, N-terminal domain"/>
    <property type="match status" value="1"/>
</dbReference>
<dbReference type="AlphaFoldDB" id="A0A918TCM8"/>
<dbReference type="Proteomes" id="UP000644507">
    <property type="component" value="Unassembled WGS sequence"/>
</dbReference>
<feature type="chain" id="PRO_5037219731" description="Peptidyl-prolyl cis-trans isomerase" evidence="8">
    <location>
        <begin position="21"/>
        <end position="236"/>
    </location>
</feature>
<evidence type="ECO:0000259" key="9">
    <source>
        <dbReference type="PROSITE" id="PS50059"/>
    </source>
</evidence>
<comment type="similarity">
    <text evidence="2 7">Belongs to the FKBP-type PPIase family.</text>
</comment>
<keyword evidence="4 6" id="KW-0697">Rotamase</keyword>
<organism evidence="10 11">
    <name type="scientific">Roseibacillus persicicus</name>
    <dbReference type="NCBI Taxonomy" id="454148"/>
    <lineage>
        <taxon>Bacteria</taxon>
        <taxon>Pseudomonadati</taxon>
        <taxon>Verrucomicrobiota</taxon>
        <taxon>Verrucomicrobiia</taxon>
        <taxon>Verrucomicrobiales</taxon>
        <taxon>Verrucomicrobiaceae</taxon>
        <taxon>Roseibacillus</taxon>
    </lineage>
</organism>
<accession>A0A918TCM8</accession>
<gene>
    <name evidence="10" type="primary">fklB</name>
    <name evidence="10" type="ORF">GCM10007100_03030</name>
</gene>
<evidence type="ECO:0000313" key="11">
    <source>
        <dbReference type="Proteomes" id="UP000644507"/>
    </source>
</evidence>
<dbReference type="InterPro" id="IPR001179">
    <property type="entry name" value="PPIase_FKBP_dom"/>
</dbReference>
<name>A0A918TCM8_9BACT</name>
<comment type="caution">
    <text evidence="10">The sequence shown here is derived from an EMBL/GenBank/DDBJ whole genome shotgun (WGS) entry which is preliminary data.</text>
</comment>
<dbReference type="EMBL" id="BMXI01000001">
    <property type="protein sequence ID" value="GHC41611.1"/>
    <property type="molecule type" value="Genomic_DNA"/>
</dbReference>
<dbReference type="Gene3D" id="3.10.50.40">
    <property type="match status" value="1"/>
</dbReference>